<keyword evidence="1 3" id="KW-0238">DNA-binding</keyword>
<evidence type="ECO:0000256" key="1">
    <source>
        <dbReference type="ARBA" id="ARBA00023125"/>
    </source>
</evidence>
<dbReference type="AlphaFoldDB" id="A0A7Z8ZW41"/>
<dbReference type="Proteomes" id="UP000269903">
    <property type="component" value="Chromosome"/>
</dbReference>
<protein>
    <submittedName>
        <fullName evidence="3">DNA-binding protein</fullName>
    </submittedName>
</protein>
<reference evidence="3 4" key="1">
    <citation type="submission" date="2018-12" db="EMBL/GenBank/DDBJ databases">
        <authorList>
            <consortium name="Pathogen Informatics"/>
        </authorList>
    </citation>
    <scope>NUCLEOTIDE SEQUENCE [LARGE SCALE GENOMIC DNA]</scope>
    <source>
        <strain evidence="3 4">NCTC6180</strain>
    </source>
</reference>
<dbReference type="Pfam" id="PF01381">
    <property type="entry name" value="HTH_3"/>
    <property type="match status" value="1"/>
</dbReference>
<dbReference type="InterPro" id="IPR001387">
    <property type="entry name" value="Cro/C1-type_HTH"/>
</dbReference>
<dbReference type="InterPro" id="IPR010982">
    <property type="entry name" value="Lambda_DNA-bd_dom_sf"/>
</dbReference>
<evidence type="ECO:0000313" key="3">
    <source>
        <dbReference type="EMBL" id="VEF08693.1"/>
    </source>
</evidence>
<dbReference type="PANTHER" id="PTHR46558:SF11">
    <property type="entry name" value="HTH-TYPE TRANSCRIPTIONAL REGULATOR XRE"/>
    <property type="match status" value="1"/>
</dbReference>
<accession>A0A7Z8ZW41</accession>
<feature type="domain" description="HTH cro/C1-type" evidence="2">
    <location>
        <begin position="12"/>
        <end position="67"/>
    </location>
</feature>
<dbReference type="PROSITE" id="PS50943">
    <property type="entry name" value="HTH_CROC1"/>
    <property type="match status" value="1"/>
</dbReference>
<sequence>MSEKKTFFATNLKYLRLKRNMEQLELANLLGRKSSSSISEWERGKYTPKSGLLSDIAAIFNVSLTDLMEKDLTLENKGVTYQLPQRDLVIISEQLSENNYNKWLDFGQDLLSHQDKETKAADKESK</sequence>
<name>A0A7Z8ZW41_STRSZ</name>
<dbReference type="CDD" id="cd00093">
    <property type="entry name" value="HTH_XRE"/>
    <property type="match status" value="1"/>
</dbReference>
<proteinExistence type="predicted"/>
<dbReference type="PANTHER" id="PTHR46558">
    <property type="entry name" value="TRACRIPTIONAL REGULATORY PROTEIN-RELATED-RELATED"/>
    <property type="match status" value="1"/>
</dbReference>
<dbReference type="SUPFAM" id="SSF47413">
    <property type="entry name" value="lambda repressor-like DNA-binding domains"/>
    <property type="match status" value="1"/>
</dbReference>
<dbReference type="GO" id="GO:0003677">
    <property type="term" value="F:DNA binding"/>
    <property type="evidence" value="ECO:0007669"/>
    <property type="project" value="UniProtKB-KW"/>
</dbReference>
<evidence type="ECO:0000259" key="2">
    <source>
        <dbReference type="PROSITE" id="PS50943"/>
    </source>
</evidence>
<evidence type="ECO:0000313" key="4">
    <source>
        <dbReference type="Proteomes" id="UP000269903"/>
    </source>
</evidence>
<gene>
    <name evidence="3" type="ORF">NCTC6180_01543</name>
</gene>
<dbReference type="RefSeq" id="WP_154804134.1">
    <property type="nucleotide sequence ID" value="NZ_JASCSZ010000006.1"/>
</dbReference>
<dbReference type="SMART" id="SM00530">
    <property type="entry name" value="HTH_XRE"/>
    <property type="match status" value="1"/>
</dbReference>
<organism evidence="3 4">
    <name type="scientific">Streptococcus equi subsp. zooepidemicus</name>
    <dbReference type="NCBI Taxonomy" id="40041"/>
    <lineage>
        <taxon>Bacteria</taxon>
        <taxon>Bacillati</taxon>
        <taxon>Bacillota</taxon>
        <taxon>Bacilli</taxon>
        <taxon>Lactobacillales</taxon>
        <taxon>Streptococcaceae</taxon>
        <taxon>Streptococcus</taxon>
    </lineage>
</organism>
<dbReference type="Gene3D" id="1.10.260.40">
    <property type="entry name" value="lambda repressor-like DNA-binding domains"/>
    <property type="match status" value="1"/>
</dbReference>
<dbReference type="EMBL" id="LR134317">
    <property type="protein sequence ID" value="VEF08693.1"/>
    <property type="molecule type" value="Genomic_DNA"/>
</dbReference>